<dbReference type="AlphaFoldDB" id="A0A4Y2G4A0"/>
<evidence type="ECO:0000313" key="1">
    <source>
        <dbReference type="EMBL" id="GBM48211.1"/>
    </source>
</evidence>
<evidence type="ECO:0000313" key="2">
    <source>
        <dbReference type="Proteomes" id="UP000499080"/>
    </source>
</evidence>
<keyword evidence="2" id="KW-1185">Reference proteome</keyword>
<organism evidence="1 2">
    <name type="scientific">Araneus ventricosus</name>
    <name type="common">Orbweaver spider</name>
    <name type="synonym">Epeira ventricosa</name>
    <dbReference type="NCBI Taxonomy" id="182803"/>
    <lineage>
        <taxon>Eukaryota</taxon>
        <taxon>Metazoa</taxon>
        <taxon>Ecdysozoa</taxon>
        <taxon>Arthropoda</taxon>
        <taxon>Chelicerata</taxon>
        <taxon>Arachnida</taxon>
        <taxon>Araneae</taxon>
        <taxon>Araneomorphae</taxon>
        <taxon>Entelegynae</taxon>
        <taxon>Araneoidea</taxon>
        <taxon>Araneidae</taxon>
        <taxon>Araneus</taxon>
    </lineage>
</organism>
<comment type="caution">
    <text evidence="1">The sequence shown here is derived from an EMBL/GenBank/DDBJ whole genome shotgun (WGS) entry which is preliminary data.</text>
</comment>
<gene>
    <name evidence="1" type="ORF">AVEN_72486_1</name>
</gene>
<dbReference type="OrthoDB" id="6091153at2759"/>
<protein>
    <submittedName>
        <fullName evidence="1">Uncharacterized protein</fullName>
    </submittedName>
</protein>
<sequence length="84" mass="9283">MNLAYAICPLDVRDILSAQYFVDAIRDEDTQNATGGMDTKDLKSALAYSMKYEAAKTVSKTFRNVRSIEIEDGVGKKTVKNSTV</sequence>
<reference evidence="1 2" key="1">
    <citation type="journal article" date="2019" name="Sci. Rep.">
        <title>Orb-weaving spider Araneus ventricosus genome elucidates the spidroin gene catalogue.</title>
        <authorList>
            <person name="Kono N."/>
            <person name="Nakamura H."/>
            <person name="Ohtoshi R."/>
            <person name="Moran D.A.P."/>
            <person name="Shinohara A."/>
            <person name="Yoshida Y."/>
            <person name="Fujiwara M."/>
            <person name="Mori M."/>
            <person name="Tomita M."/>
            <person name="Arakawa K."/>
        </authorList>
    </citation>
    <scope>NUCLEOTIDE SEQUENCE [LARGE SCALE GENOMIC DNA]</scope>
</reference>
<name>A0A4Y2G4A0_ARAVE</name>
<dbReference type="Proteomes" id="UP000499080">
    <property type="component" value="Unassembled WGS sequence"/>
</dbReference>
<proteinExistence type="predicted"/>
<dbReference type="EMBL" id="BGPR01001207">
    <property type="protein sequence ID" value="GBM48211.1"/>
    <property type="molecule type" value="Genomic_DNA"/>
</dbReference>
<accession>A0A4Y2G4A0</accession>